<gene>
    <name evidence="1" type="ORF">GJB61_03055</name>
</gene>
<keyword evidence="2" id="KW-1185">Reference proteome</keyword>
<dbReference type="AlphaFoldDB" id="A0A7X2H1S4"/>
<reference evidence="1 2" key="1">
    <citation type="submission" date="2019-11" db="EMBL/GenBank/DDBJ databases">
        <title>Paenibacillus monticola sp. nov., a novel PGPR strain isolated from mountain sample in China.</title>
        <authorList>
            <person name="Zhao Q."/>
            <person name="Li H.-P."/>
            <person name="Zhang J.-L."/>
        </authorList>
    </citation>
    <scope>NUCLEOTIDE SEQUENCE [LARGE SCALE GENOMIC DNA]</scope>
    <source>
        <strain evidence="1 2">LC-T2</strain>
    </source>
</reference>
<name>A0A7X2H1S4_9BACL</name>
<comment type="caution">
    <text evidence="1">The sequence shown here is derived from an EMBL/GenBank/DDBJ whole genome shotgun (WGS) entry which is preliminary data.</text>
</comment>
<organism evidence="1 2">
    <name type="scientific">Paenibacillus monticola</name>
    <dbReference type="NCBI Taxonomy" id="2666075"/>
    <lineage>
        <taxon>Bacteria</taxon>
        <taxon>Bacillati</taxon>
        <taxon>Bacillota</taxon>
        <taxon>Bacilli</taxon>
        <taxon>Bacillales</taxon>
        <taxon>Paenibacillaceae</taxon>
        <taxon>Paenibacillus</taxon>
    </lineage>
</organism>
<evidence type="ECO:0000313" key="1">
    <source>
        <dbReference type="EMBL" id="MRN51977.1"/>
    </source>
</evidence>
<dbReference type="Proteomes" id="UP000463051">
    <property type="component" value="Unassembled WGS sequence"/>
</dbReference>
<evidence type="ECO:0008006" key="3">
    <source>
        <dbReference type="Google" id="ProtNLM"/>
    </source>
</evidence>
<dbReference type="EMBL" id="WJXB01000001">
    <property type="protein sequence ID" value="MRN51977.1"/>
    <property type="molecule type" value="Genomic_DNA"/>
</dbReference>
<proteinExistence type="predicted"/>
<protein>
    <recommendedName>
        <fullName evidence="3">Helix-turn-helix domain-containing protein</fullName>
    </recommendedName>
</protein>
<accession>A0A7X2H1S4</accession>
<sequence>MAKSGDAQNEMVLNANQMAELLGLSPRRIQQLAEEGIIVRSGRGKYMAAGSVQNYIRFQAESGGGPSEVDYFDERALHERAKRRKAEIELAVMNGELHRAGDVALVMNDMVVTFRARILAIPTKLAPQMLGQTELPVVLDLLTKEVKEAATELSEYDPEKFYAVSEEYVGLTADAEDTS</sequence>
<evidence type="ECO:0000313" key="2">
    <source>
        <dbReference type="Proteomes" id="UP000463051"/>
    </source>
</evidence>
<dbReference type="RefSeq" id="WP_154116974.1">
    <property type="nucleotide sequence ID" value="NZ_WJXB01000001.1"/>
</dbReference>